<evidence type="ECO:0000313" key="2">
    <source>
        <dbReference type="Proteomes" id="UP000283895"/>
    </source>
</evidence>
<dbReference type="AlphaFoldDB" id="A0A423VZL0"/>
<evidence type="ECO:0000313" key="1">
    <source>
        <dbReference type="EMBL" id="ROV96526.1"/>
    </source>
</evidence>
<protein>
    <submittedName>
        <fullName evidence="1">Uncharacterized protein</fullName>
    </submittedName>
</protein>
<gene>
    <name evidence="1" type="ORF">VMCG_07791</name>
</gene>
<dbReference type="Proteomes" id="UP000283895">
    <property type="component" value="Unassembled WGS sequence"/>
</dbReference>
<accession>A0A423VZL0</accession>
<organism evidence="1 2">
    <name type="scientific">Cytospora schulzeri</name>
    <dbReference type="NCBI Taxonomy" id="448051"/>
    <lineage>
        <taxon>Eukaryota</taxon>
        <taxon>Fungi</taxon>
        <taxon>Dikarya</taxon>
        <taxon>Ascomycota</taxon>
        <taxon>Pezizomycotina</taxon>
        <taxon>Sordariomycetes</taxon>
        <taxon>Sordariomycetidae</taxon>
        <taxon>Diaporthales</taxon>
        <taxon>Cytosporaceae</taxon>
        <taxon>Cytospora</taxon>
    </lineage>
</organism>
<comment type="caution">
    <text evidence="1">The sequence shown here is derived from an EMBL/GenBank/DDBJ whole genome shotgun (WGS) entry which is preliminary data.</text>
</comment>
<dbReference type="EMBL" id="LKEA01000032">
    <property type="protein sequence ID" value="ROV96526.1"/>
    <property type="molecule type" value="Genomic_DNA"/>
</dbReference>
<proteinExistence type="predicted"/>
<keyword evidence="2" id="KW-1185">Reference proteome</keyword>
<reference evidence="1 2" key="1">
    <citation type="submission" date="2015-09" db="EMBL/GenBank/DDBJ databases">
        <title>Host preference determinants of Valsa canker pathogens revealed by comparative genomics.</title>
        <authorList>
            <person name="Yin Z."/>
            <person name="Huang L."/>
        </authorList>
    </citation>
    <scope>NUCLEOTIDE SEQUENCE [LARGE SCALE GENOMIC DNA]</scope>
    <source>
        <strain evidence="1 2">03-1</strain>
    </source>
</reference>
<name>A0A423VZL0_9PEZI</name>
<sequence>MGLACPGAVVMVLEGPDITVETKPDCTVLAGNAPAPFVPACGDVGGVVGDNEVVVALAALAALALAAAAAATEAEELDKKLQYDEDETTHRV</sequence>